<comment type="caution">
    <text evidence="3">The sequence shown here is derived from an EMBL/GenBank/DDBJ whole genome shotgun (WGS) entry which is preliminary data.</text>
</comment>
<dbReference type="SUPFAM" id="SSF49785">
    <property type="entry name" value="Galactose-binding domain-like"/>
    <property type="match status" value="1"/>
</dbReference>
<evidence type="ECO:0000256" key="1">
    <source>
        <dbReference type="ARBA" id="ARBA00007884"/>
    </source>
</evidence>
<dbReference type="Pfam" id="PF08547">
    <property type="entry name" value="CIA30"/>
    <property type="match status" value="1"/>
</dbReference>
<dbReference type="InterPro" id="IPR039131">
    <property type="entry name" value="NDUFAF1"/>
</dbReference>
<dbReference type="Proteomes" id="UP000260351">
    <property type="component" value="Unassembled WGS sequence"/>
</dbReference>
<dbReference type="InterPro" id="IPR013857">
    <property type="entry name" value="NADH-UbQ_OxRdtase-assoc_prot30"/>
</dbReference>
<protein>
    <submittedName>
        <fullName evidence="3">CIA30 family protein</fullName>
    </submittedName>
</protein>
<reference evidence="3 4" key="1">
    <citation type="submission" date="2018-08" db="EMBL/GenBank/DDBJ databases">
        <title>Wenzhouxiangella salilacus sp. nov., a novel bacterium isolated from a saline lake in Xinjiang Province, China.</title>
        <authorList>
            <person name="Han S."/>
        </authorList>
    </citation>
    <scope>NUCLEOTIDE SEQUENCE [LARGE SCALE GENOMIC DNA]</scope>
    <source>
        <strain evidence="3 4">XDB06</strain>
    </source>
</reference>
<proteinExistence type="inferred from homology"/>
<organism evidence="3 4">
    <name type="scientific">Wenzhouxiangella sediminis</name>
    <dbReference type="NCBI Taxonomy" id="1792836"/>
    <lineage>
        <taxon>Bacteria</taxon>
        <taxon>Pseudomonadati</taxon>
        <taxon>Pseudomonadota</taxon>
        <taxon>Gammaproteobacteria</taxon>
        <taxon>Chromatiales</taxon>
        <taxon>Wenzhouxiangellaceae</taxon>
        <taxon>Wenzhouxiangella</taxon>
    </lineage>
</organism>
<evidence type="ECO:0000313" key="4">
    <source>
        <dbReference type="Proteomes" id="UP000260351"/>
    </source>
</evidence>
<dbReference type="AlphaFoldDB" id="A0A3E1K660"/>
<evidence type="ECO:0000313" key="3">
    <source>
        <dbReference type="EMBL" id="RFF29517.1"/>
    </source>
</evidence>
<accession>A0A3E1K660</accession>
<dbReference type="InterPro" id="IPR008979">
    <property type="entry name" value="Galactose-bd-like_sf"/>
</dbReference>
<keyword evidence="4" id="KW-1185">Reference proteome</keyword>
<dbReference type="EMBL" id="QUZK01000046">
    <property type="protein sequence ID" value="RFF29517.1"/>
    <property type="molecule type" value="Genomic_DNA"/>
</dbReference>
<comment type="similarity">
    <text evidence="1">Belongs to the CIA30 family.</text>
</comment>
<dbReference type="PANTHER" id="PTHR13194">
    <property type="entry name" value="COMPLEX I INTERMEDIATE-ASSOCIATED PROTEIN 30"/>
    <property type="match status" value="1"/>
</dbReference>
<dbReference type="Gene3D" id="2.60.120.430">
    <property type="entry name" value="Galactose-binding lectin"/>
    <property type="match status" value="1"/>
</dbReference>
<name>A0A3E1K660_9GAMM</name>
<feature type="domain" description="NADH:ubiquinone oxidoreductase intermediate-associated protein 30" evidence="2">
    <location>
        <begin position="23"/>
        <end position="172"/>
    </location>
</feature>
<dbReference type="PANTHER" id="PTHR13194:SF19">
    <property type="entry name" value="NAD(P)-BINDING ROSSMANN-FOLD SUPERFAMILY PROTEIN"/>
    <property type="match status" value="1"/>
</dbReference>
<dbReference type="GO" id="GO:0051082">
    <property type="term" value="F:unfolded protein binding"/>
    <property type="evidence" value="ECO:0007669"/>
    <property type="project" value="TreeGrafter"/>
</dbReference>
<gene>
    <name evidence="3" type="ORF">DZC52_12815</name>
</gene>
<dbReference type="GO" id="GO:0010257">
    <property type="term" value="P:NADH dehydrogenase complex assembly"/>
    <property type="evidence" value="ECO:0007669"/>
    <property type="project" value="TreeGrafter"/>
</dbReference>
<evidence type="ECO:0000259" key="2">
    <source>
        <dbReference type="Pfam" id="PF08547"/>
    </source>
</evidence>
<sequence length="181" mass="20347">MLAVWLFSAPVFADDMVDTHLLFDFTSGRSDSWSVVNDGVMGGRSKGYFQIERGVLRFSGTLVTRGGGFTSVRTFQSFDLAGFEGLELKVRGNGRSFEVEVNDGQRVGWRGVSRRAPFETQSDWQTVRVPFSALRATIFGRRVDAPPVDLSEIERIGFYILDGRDGPFELEVEFIRAYRAQ</sequence>